<protein>
    <submittedName>
        <fullName evidence="1">AAA family ATPase</fullName>
    </submittedName>
</protein>
<sequence>MVGYQTKLLPGIVMSQFFRKRFTPDEVFTPRSPSVNQEMYVKRTDLEKSLINALRGSKNIIVSGESGSGKTWLYKKVFESEEITYESINLSNASLKGSLDAAFKDKNDRLGGRSVVEVTRTGASRFTPSGVGLEKSGSERSAIGQKGPFETLLSHIRLKAGRKGAAILVYENFEQIVDNESIIKSISDTIILLDDDDLSLYKVKLCLVGVPTDIKQYLSKASRNITTIANRIVEIPEVARLSAEEATSLMRKGFEEKLKYKFDCDRNAFYQQACWKSDRIAQHVHEYSLSVAHAASENGGAINEDIISKAETEWLSQTLSADYAAIESRMNARDTKAGRRNQILYSLGQCDTENFKYTDIEKIVRTEFSKSTKDVGLNIAGNLTELSDGDRPIIRRTPKGDAYRFTSPKYRMCLRTMLKKTTDERVEKISQIDL</sequence>
<dbReference type="EMBL" id="JAQYXP010000003">
    <property type="protein sequence ID" value="MEN3236515.1"/>
    <property type="molecule type" value="Genomic_DNA"/>
</dbReference>
<proteinExistence type="predicted"/>
<evidence type="ECO:0000313" key="1">
    <source>
        <dbReference type="EMBL" id="MEN3236515.1"/>
    </source>
</evidence>
<dbReference type="RefSeq" id="WP_346013238.1">
    <property type="nucleotide sequence ID" value="NZ_JAQYXP010000003.1"/>
</dbReference>
<dbReference type="Proteomes" id="UP001407347">
    <property type="component" value="Unassembled WGS sequence"/>
</dbReference>
<dbReference type="SUPFAM" id="SSF52540">
    <property type="entry name" value="P-loop containing nucleoside triphosphate hydrolases"/>
    <property type="match status" value="1"/>
</dbReference>
<gene>
    <name evidence="1" type="ORF">PUR29_23560</name>
</gene>
<keyword evidence="2" id="KW-1185">Reference proteome</keyword>
<comment type="caution">
    <text evidence="1">The sequence shown here is derived from an EMBL/GenBank/DDBJ whole genome shotgun (WGS) entry which is preliminary data.</text>
</comment>
<dbReference type="InterPro" id="IPR027417">
    <property type="entry name" value="P-loop_NTPase"/>
</dbReference>
<name>A0ABV0A0T1_9HYPH</name>
<dbReference type="InterPro" id="IPR025662">
    <property type="entry name" value="Sigma_54_int_dom_ATP-bd_1"/>
</dbReference>
<evidence type="ECO:0000313" key="2">
    <source>
        <dbReference type="Proteomes" id="UP001407347"/>
    </source>
</evidence>
<dbReference type="PROSITE" id="PS00675">
    <property type="entry name" value="SIGMA54_INTERACT_1"/>
    <property type="match status" value="1"/>
</dbReference>
<organism evidence="1 2">
    <name type="scientific">Methylobacterium ajmalii</name>
    <dbReference type="NCBI Taxonomy" id="2738439"/>
    <lineage>
        <taxon>Bacteria</taxon>
        <taxon>Pseudomonadati</taxon>
        <taxon>Pseudomonadota</taxon>
        <taxon>Alphaproteobacteria</taxon>
        <taxon>Hyphomicrobiales</taxon>
        <taxon>Methylobacteriaceae</taxon>
        <taxon>Methylobacterium</taxon>
    </lineage>
</organism>
<dbReference type="Gene3D" id="3.40.50.300">
    <property type="entry name" value="P-loop containing nucleotide triphosphate hydrolases"/>
    <property type="match status" value="1"/>
</dbReference>
<reference evidence="1 2" key="1">
    <citation type="journal article" date="2023" name="PLoS ONE">
        <title>Complete genome assembly of Hawai'i environmental nontuberculous mycobacteria reveals unexpected co-isolation with methylobacteria.</title>
        <authorList>
            <person name="Hendrix J."/>
            <person name="Epperson L.E."/>
            <person name="Tong E.I."/>
            <person name="Chan Y.L."/>
            <person name="Hasan N.A."/>
            <person name="Dawrs S.N."/>
            <person name="Norton G.J."/>
            <person name="Virdi R."/>
            <person name="Crooks J.L."/>
            <person name="Chan E.D."/>
            <person name="Honda J.R."/>
            <person name="Strong M."/>
        </authorList>
    </citation>
    <scope>NUCLEOTIDE SEQUENCE [LARGE SCALE GENOMIC DNA]</scope>
    <source>
        <strain evidence="1 2">NJH_HI04-1</strain>
    </source>
</reference>
<accession>A0ABV0A0T1</accession>